<name>A0ABT1L3W8_9GAMM</name>
<comment type="caution">
    <text evidence="1">The sequence shown here is derived from an EMBL/GenBank/DDBJ whole genome shotgun (WGS) entry which is preliminary data.</text>
</comment>
<gene>
    <name evidence="1" type="ORF">MKS91_01030</name>
</gene>
<dbReference type="EMBL" id="JAKUDN010000001">
    <property type="protein sequence ID" value="MCP8351878.1"/>
    <property type="molecule type" value="Genomic_DNA"/>
</dbReference>
<evidence type="ECO:0000313" key="1">
    <source>
        <dbReference type="EMBL" id="MCP8351878.1"/>
    </source>
</evidence>
<evidence type="ECO:0000313" key="2">
    <source>
        <dbReference type="Proteomes" id="UP001320768"/>
    </source>
</evidence>
<protein>
    <submittedName>
        <fullName evidence="1">Uncharacterized protein</fullName>
    </submittedName>
</protein>
<organism evidence="1 2">
    <name type="scientific">Candidatus Synchoanobacter obligatus</name>
    <dbReference type="NCBI Taxonomy" id="2919597"/>
    <lineage>
        <taxon>Bacteria</taxon>
        <taxon>Pseudomonadati</taxon>
        <taxon>Pseudomonadota</taxon>
        <taxon>Gammaproteobacteria</taxon>
        <taxon>Candidatus Comchoanobacterales</taxon>
        <taxon>Candidatus Comchoanobacteraceae</taxon>
        <taxon>Candidatus Synchoanobacter</taxon>
    </lineage>
</organism>
<keyword evidence="2" id="KW-1185">Reference proteome</keyword>
<accession>A0ABT1L3W8</accession>
<sequence length="160" mass="17183">MKDPKVETFIEKGLYDLAGAVTAKRLKEAFRLGESSNRANKIDAFLIPLKSDINFNEKVIVCQQLARAYELANVYKDEGLKGEIANAITVNFGPKAPAPEEILGKLQDVVKTSAKVFNNLEGYAFVASVFFPPAGALPAAQAVGVPIAKAMVKSIASVIE</sequence>
<proteinExistence type="predicted"/>
<dbReference type="RefSeq" id="WP_258568985.1">
    <property type="nucleotide sequence ID" value="NZ_JAKUDN010000001.1"/>
</dbReference>
<dbReference type="Proteomes" id="UP001320768">
    <property type="component" value="Unassembled WGS sequence"/>
</dbReference>
<reference evidence="1 2" key="1">
    <citation type="journal article" date="2022" name="Nat. Microbiol.">
        <title>The microbiome of a bacterivorous marine choanoflagellate contains a resource-demanding obligate bacterial associate.</title>
        <authorList>
            <person name="Needham D.M."/>
            <person name="Poirier C."/>
            <person name="Bachy C."/>
            <person name="George E.E."/>
            <person name="Wilken S."/>
            <person name="Yung C.C.M."/>
            <person name="Limardo A.J."/>
            <person name="Morando M."/>
            <person name="Sudek L."/>
            <person name="Malmstrom R.R."/>
            <person name="Keeling P.J."/>
            <person name="Santoro A.E."/>
            <person name="Worden A.Z."/>
        </authorList>
    </citation>
    <scope>NUCLEOTIDE SEQUENCE [LARGE SCALE GENOMIC DNA]</scope>
    <source>
        <strain evidence="1 2">Comchoano-2</strain>
    </source>
</reference>